<dbReference type="InterPro" id="IPR046668">
    <property type="entry name" value="DUF6538"/>
</dbReference>
<gene>
    <name evidence="2" type="ORF">ML536_06865</name>
</gene>
<evidence type="ECO:0000313" key="3">
    <source>
        <dbReference type="Proteomes" id="UP001156140"/>
    </source>
</evidence>
<sequence length="101" mass="11384">MASDSFLRLKGRTTYFRRKIPADLQTQLASSEICFRLGVIDRDSAIQLARRMVVKVDAFFVSARKDEMLSSQELSALLGVALADWRRSVQPVPVPLISTRD</sequence>
<keyword evidence="3" id="KW-1185">Reference proteome</keyword>
<feature type="domain" description="DUF6538" evidence="1">
    <location>
        <begin position="7"/>
        <end position="64"/>
    </location>
</feature>
<dbReference type="Pfam" id="PF20172">
    <property type="entry name" value="DUF6538"/>
    <property type="match status" value="1"/>
</dbReference>
<organism evidence="2 3">
    <name type="scientific">Paradevosia shaoguanensis</name>
    <dbReference type="NCBI Taxonomy" id="1335043"/>
    <lineage>
        <taxon>Bacteria</taxon>
        <taxon>Pseudomonadati</taxon>
        <taxon>Pseudomonadota</taxon>
        <taxon>Alphaproteobacteria</taxon>
        <taxon>Hyphomicrobiales</taxon>
        <taxon>Devosiaceae</taxon>
        <taxon>Paradevosia</taxon>
    </lineage>
</organism>
<evidence type="ECO:0000313" key="2">
    <source>
        <dbReference type="EMBL" id="MCI0126546.1"/>
    </source>
</evidence>
<name>A0AA41QN39_9HYPH</name>
<protein>
    <recommendedName>
        <fullName evidence="1">DUF6538 domain-containing protein</fullName>
    </recommendedName>
</protein>
<dbReference type="EMBL" id="JALAZD010000001">
    <property type="protein sequence ID" value="MCI0126546.1"/>
    <property type="molecule type" value="Genomic_DNA"/>
</dbReference>
<dbReference type="Proteomes" id="UP001156140">
    <property type="component" value="Unassembled WGS sequence"/>
</dbReference>
<reference evidence="2" key="1">
    <citation type="submission" date="2022-03" db="EMBL/GenBank/DDBJ databases">
        <title>The complete genome sequence of a Methyloterrigena soli.</title>
        <authorList>
            <person name="Zi Z."/>
        </authorList>
    </citation>
    <scope>NUCLEOTIDE SEQUENCE</scope>
    <source>
        <strain evidence="2">M48</strain>
    </source>
</reference>
<comment type="caution">
    <text evidence="2">The sequence shown here is derived from an EMBL/GenBank/DDBJ whole genome shotgun (WGS) entry which is preliminary data.</text>
</comment>
<dbReference type="AlphaFoldDB" id="A0AA41QN39"/>
<evidence type="ECO:0000259" key="1">
    <source>
        <dbReference type="Pfam" id="PF20172"/>
    </source>
</evidence>
<accession>A0AA41QN39</accession>
<dbReference type="RefSeq" id="WP_281735386.1">
    <property type="nucleotide sequence ID" value="NZ_JAKETQ010000001.1"/>
</dbReference>
<proteinExistence type="predicted"/>